<evidence type="ECO:0000313" key="3">
    <source>
        <dbReference type="Proteomes" id="UP000195062"/>
    </source>
</evidence>
<protein>
    <submittedName>
        <fullName evidence="2">Uncharacterized protein</fullName>
    </submittedName>
</protein>
<gene>
    <name evidence="2" type="ORF">CMMCAS07_01675</name>
</gene>
<dbReference type="Proteomes" id="UP000195062">
    <property type="component" value="Unassembled WGS sequence"/>
</dbReference>
<sequence length="117" mass="12484">MEVLERAAAGSGRSTWPDPSKPAITRPFVPSSWSVATTSDCPTTAYSWIFVASNTSSLAPWPPPATLCRRIRSACCSPPRTRTYMPGSPVWNDVARSDVGPPPTPCTPSIDTVYAAS</sequence>
<organism evidence="2 3">
    <name type="scientific">Clavibacter michiganensis subsp. michiganensis</name>
    <dbReference type="NCBI Taxonomy" id="33013"/>
    <lineage>
        <taxon>Bacteria</taxon>
        <taxon>Bacillati</taxon>
        <taxon>Actinomycetota</taxon>
        <taxon>Actinomycetes</taxon>
        <taxon>Micrococcales</taxon>
        <taxon>Microbacteriaceae</taxon>
        <taxon>Clavibacter</taxon>
    </lineage>
</organism>
<comment type="caution">
    <text evidence="2">The sequence shown here is derived from an EMBL/GenBank/DDBJ whole genome shotgun (WGS) entry which is preliminary data.</text>
</comment>
<dbReference type="EMBL" id="MDHH01000001">
    <property type="protein sequence ID" value="OUE03628.1"/>
    <property type="molecule type" value="Genomic_DNA"/>
</dbReference>
<reference evidence="2 3" key="1">
    <citation type="submission" date="2016-08" db="EMBL/GenBank/DDBJ databases">
        <title>Genome sequence of Clavibacter michiganensis subsp. michiganensis strain CASJ007.</title>
        <authorList>
            <person name="Thapa S.P."/>
            <person name="Coaker G."/>
        </authorList>
    </citation>
    <scope>NUCLEOTIDE SEQUENCE [LARGE SCALE GENOMIC DNA]</scope>
    <source>
        <strain evidence="2">CASJ007</strain>
    </source>
</reference>
<evidence type="ECO:0000313" key="2">
    <source>
        <dbReference type="EMBL" id="OUE03628.1"/>
    </source>
</evidence>
<feature type="region of interest" description="Disordered" evidence="1">
    <location>
        <begin position="1"/>
        <end position="25"/>
    </location>
</feature>
<accession>A0A251XKR3</accession>
<dbReference type="AlphaFoldDB" id="A0A251XKR3"/>
<name>A0A251XKR3_CLAMM</name>
<keyword evidence="3" id="KW-1185">Reference proteome</keyword>
<proteinExistence type="predicted"/>
<evidence type="ECO:0000256" key="1">
    <source>
        <dbReference type="SAM" id="MobiDB-lite"/>
    </source>
</evidence>